<dbReference type="RefSeq" id="WP_275030190.1">
    <property type="nucleotide sequence ID" value="NZ_CP118615.1"/>
</dbReference>
<evidence type="ECO:0000256" key="1">
    <source>
        <dbReference type="SAM" id="MobiDB-lite"/>
    </source>
</evidence>
<proteinExistence type="predicted"/>
<evidence type="ECO:0000313" key="2">
    <source>
        <dbReference type="EMBL" id="WDZ83632.1"/>
    </source>
</evidence>
<sequence>MHRRTDRLGHRLRGEPEPVRPPRPEHGYRWIHRSPLSTAATVTVVTGTTTGDVLRAFGADPDRPVRLRDLRLQPGADPWVAVLDTGAAVLAVEYNGYLGSRAEVLLAASAQGRAASMFWNVNAVTRLSFAERGRLLASFEPMGDVDTDPVVAATLAGLDFAGYGGRAEKGLVAVERFTGRGVTAVDLARIEEEGIAFRAARPIGRRRGPDESHAPSSRTR</sequence>
<name>A0ABY7ZKW8_9ACTN</name>
<organism evidence="2 3">
    <name type="scientific">Micromonospora cathayae</name>
    <dbReference type="NCBI Taxonomy" id="3028804"/>
    <lineage>
        <taxon>Bacteria</taxon>
        <taxon>Bacillati</taxon>
        <taxon>Actinomycetota</taxon>
        <taxon>Actinomycetes</taxon>
        <taxon>Micromonosporales</taxon>
        <taxon>Micromonosporaceae</taxon>
        <taxon>Micromonospora</taxon>
    </lineage>
</organism>
<keyword evidence="3" id="KW-1185">Reference proteome</keyword>
<dbReference type="Pfam" id="PF20062">
    <property type="entry name" value="DUF6461"/>
    <property type="match status" value="1"/>
</dbReference>
<dbReference type="InterPro" id="IPR045592">
    <property type="entry name" value="DUF6461"/>
</dbReference>
<feature type="region of interest" description="Disordered" evidence="1">
    <location>
        <begin position="1"/>
        <end position="26"/>
    </location>
</feature>
<dbReference type="Proteomes" id="UP001219605">
    <property type="component" value="Chromosome"/>
</dbReference>
<gene>
    <name evidence="2" type="ORF">PVK37_24675</name>
</gene>
<accession>A0ABY7ZKW8</accession>
<feature type="region of interest" description="Disordered" evidence="1">
    <location>
        <begin position="201"/>
        <end position="220"/>
    </location>
</feature>
<reference evidence="2 3" key="1">
    <citation type="submission" date="2023-02" db="EMBL/GenBank/DDBJ databases">
        <authorList>
            <person name="Mo P."/>
        </authorList>
    </citation>
    <scope>NUCLEOTIDE SEQUENCE [LARGE SCALE GENOMIC DNA]</scope>
    <source>
        <strain evidence="2 3">HUAS 3</strain>
    </source>
</reference>
<protein>
    <submittedName>
        <fullName evidence="2">DUF6461 domain-containing protein</fullName>
    </submittedName>
</protein>
<evidence type="ECO:0000313" key="3">
    <source>
        <dbReference type="Proteomes" id="UP001219605"/>
    </source>
</evidence>
<dbReference type="EMBL" id="CP118615">
    <property type="protein sequence ID" value="WDZ83632.1"/>
    <property type="molecule type" value="Genomic_DNA"/>
</dbReference>